<dbReference type="Proteomes" id="UP000003730">
    <property type="component" value="Unassembled WGS sequence"/>
</dbReference>
<dbReference type="InterPro" id="IPR010994">
    <property type="entry name" value="RuvA_2-like"/>
</dbReference>
<evidence type="ECO:0000313" key="2">
    <source>
        <dbReference type="EMBL" id="EGV42585.1"/>
    </source>
</evidence>
<comment type="caution">
    <text evidence="2">The sequence shown here is derived from an EMBL/GenBank/DDBJ whole genome shotgun (WGS) entry which is preliminary data.</text>
</comment>
<dbReference type="PATRIC" id="fig|1046627.3.peg.2486"/>
<dbReference type="InterPro" id="IPR051675">
    <property type="entry name" value="Endo/Exo/Phosphatase_dom_1"/>
</dbReference>
<dbReference type="SUPFAM" id="SSF47781">
    <property type="entry name" value="RuvA domain 2-like"/>
    <property type="match status" value="2"/>
</dbReference>
<dbReference type="PANTHER" id="PTHR21180:SF32">
    <property type="entry name" value="ENDONUCLEASE_EXONUCLEASE_PHOSPHATASE FAMILY DOMAIN-CONTAINING PROTEIN 1"/>
    <property type="match status" value="1"/>
</dbReference>
<keyword evidence="1" id="KW-1133">Transmembrane helix</keyword>
<dbReference type="RefSeq" id="WP_008638875.1">
    <property type="nucleotide sequence ID" value="NZ_AFXZ01000050.1"/>
</dbReference>
<keyword evidence="1" id="KW-0812">Transmembrane</keyword>
<name>G2EG54_9FLAO</name>
<proteinExistence type="predicted"/>
<dbReference type="PANTHER" id="PTHR21180">
    <property type="entry name" value="ENDONUCLEASE/EXONUCLEASE/PHOSPHATASE FAMILY DOMAIN-CONTAINING PROTEIN 1"/>
    <property type="match status" value="1"/>
</dbReference>
<keyword evidence="1" id="KW-0472">Membrane</keyword>
<dbReference type="GO" id="GO:0015628">
    <property type="term" value="P:protein secretion by the type II secretion system"/>
    <property type="evidence" value="ECO:0007669"/>
    <property type="project" value="TreeGrafter"/>
</dbReference>
<keyword evidence="3" id="KW-1185">Reference proteome</keyword>
<protein>
    <submittedName>
        <fullName evidence="2">Helix-hairpin-helix domain-containing protein</fullName>
    </submittedName>
</protein>
<dbReference type="eggNOG" id="COG1555">
    <property type="taxonomic scope" value="Bacteria"/>
</dbReference>
<reference evidence="2 3" key="1">
    <citation type="journal article" date="2008" name="Int. J. Syst. Evol. Microbiol.">
        <title>Bizionia argentinensis sp. nov., isolated from surface marine water in Antarctica.</title>
        <authorList>
            <person name="Bercovich A."/>
            <person name="Vazquez S.C."/>
            <person name="Yankilevich P."/>
            <person name="Coria S.H."/>
            <person name="Foti M."/>
            <person name="Hernandez E."/>
            <person name="Vidal A."/>
            <person name="Ruberto L."/>
            <person name="Melo C."/>
            <person name="Marenssi S."/>
            <person name="Criscuolo M."/>
            <person name="Memoli M."/>
            <person name="Arguelles M."/>
            <person name="Mac Cormack W.P."/>
        </authorList>
    </citation>
    <scope>NUCLEOTIDE SEQUENCE [LARGE SCALE GENOMIC DNA]</scope>
    <source>
        <strain evidence="2 3">JUB59</strain>
    </source>
</reference>
<dbReference type="STRING" id="1046627.BZARG_1888"/>
<dbReference type="EMBL" id="AFXZ01000050">
    <property type="protein sequence ID" value="EGV42585.1"/>
    <property type="molecule type" value="Genomic_DNA"/>
</dbReference>
<gene>
    <name evidence="2" type="ORF">BZARG_1888</name>
</gene>
<evidence type="ECO:0000313" key="3">
    <source>
        <dbReference type="Proteomes" id="UP000003730"/>
    </source>
</evidence>
<dbReference type="AlphaFoldDB" id="G2EG54"/>
<evidence type="ECO:0000256" key="1">
    <source>
        <dbReference type="SAM" id="Phobius"/>
    </source>
</evidence>
<dbReference type="OrthoDB" id="981124at2"/>
<sequence length="298" mass="34783">MNIQKSHFTFTRKQRNGIFLLVTVIVFLQVAFYLYDKSLGVHAETNFVIDDLQKEVDSLKLVQLQKLKPKVYPFNPNYITDYKGYTLGMSNEEIDRLHHFRATEKWVNSAKDFQQVTKVSDSLLERLSPYFKFPDWVTNPKPKNVNQNYDNNNNNNNNKPKTFAEKIDLNTVTASQLKRVYGVGEKLSERIINYREEIGSIFIADIQLTEVYGLSPEVILRIKEQFTVKTPKSIQLINLNTATRDQLVNINYIDYEVAHNIIEQRTLRDGFQSLNDLTKVKDFPVSKFEIITLYLLIE</sequence>
<organism evidence="2 3">
    <name type="scientific">Bizionia argentinensis JUB59</name>
    <dbReference type="NCBI Taxonomy" id="1046627"/>
    <lineage>
        <taxon>Bacteria</taxon>
        <taxon>Pseudomonadati</taxon>
        <taxon>Bacteroidota</taxon>
        <taxon>Flavobacteriia</taxon>
        <taxon>Flavobacteriales</taxon>
        <taxon>Flavobacteriaceae</taxon>
        <taxon>Bizionia</taxon>
    </lineage>
</organism>
<feature type="transmembrane region" description="Helical" evidence="1">
    <location>
        <begin position="16"/>
        <end position="35"/>
    </location>
</feature>
<dbReference type="Gene3D" id="1.10.150.320">
    <property type="entry name" value="Photosystem II 12 kDa extrinsic protein"/>
    <property type="match status" value="2"/>
</dbReference>
<dbReference type="Pfam" id="PF12836">
    <property type="entry name" value="HHH_3"/>
    <property type="match status" value="2"/>
</dbReference>
<accession>G2EG54</accession>
<dbReference type="GO" id="GO:0015627">
    <property type="term" value="C:type II protein secretion system complex"/>
    <property type="evidence" value="ECO:0007669"/>
    <property type="project" value="TreeGrafter"/>
</dbReference>